<dbReference type="RefSeq" id="WP_152747953.1">
    <property type="nucleotide sequence ID" value="NZ_JBNMRP010000004.1"/>
</dbReference>
<dbReference type="Pfam" id="PF21852">
    <property type="entry name" value="DUF6911"/>
    <property type="match status" value="1"/>
</dbReference>
<reference evidence="1 2" key="2">
    <citation type="journal article" date="2023" name="Plant Pathol.">
        <title>Dismantling and reorganizing Pseudomonas marginalis sensu#lato.</title>
        <authorList>
            <person name="Sawada H."/>
            <person name="Fujikawa T."/>
            <person name="Satou M."/>
        </authorList>
    </citation>
    <scope>NUCLEOTIDE SEQUENCE [LARGE SCALE GENOMIC DNA]</scope>
    <source>
        <strain evidence="1 2">MAFF 212408</strain>
    </source>
</reference>
<accession>A0A5N7KTI6</accession>
<proteinExistence type="predicted"/>
<protein>
    <submittedName>
        <fullName evidence="1">Uncharacterized protein</fullName>
    </submittedName>
</protein>
<dbReference type="InterPro" id="IPR054205">
    <property type="entry name" value="DUF6911"/>
</dbReference>
<sequence length="134" mass="15135">MSMVFGGYIVDSNGGRHQLEVFVDPEEFFIRDVLSSISEHSGVITMRRQLECEGQPYELVLYFESGNFLLMLSEYDREGEHGVRTLTDLNSKNELVSILGEMYPARAVTRDVELVCTVFIEFARAGNVSVDIMA</sequence>
<dbReference type="EMBL" id="VUAZ01000180">
    <property type="protein sequence ID" value="MPR05115.1"/>
    <property type="molecule type" value="Genomic_DNA"/>
</dbReference>
<reference evidence="1 2" key="1">
    <citation type="journal article" date="2020" name="Int. J. Syst. Evol. Microbiol.">
        <title>Pseudomonas kitaguniensis sp. nov., a pathogen causing bacterial rot of Welsh onion in Japan.</title>
        <authorList>
            <person name="Sawada H."/>
            <person name="Fujikawa T."/>
            <person name="Nishiwaki Y."/>
            <person name="Horita H."/>
        </authorList>
    </citation>
    <scope>NUCLEOTIDE SEQUENCE [LARGE SCALE GENOMIC DNA]</scope>
    <source>
        <strain evidence="1 2">MAFF 212408</strain>
    </source>
</reference>
<evidence type="ECO:0000313" key="2">
    <source>
        <dbReference type="Proteomes" id="UP000326112"/>
    </source>
</evidence>
<evidence type="ECO:0000313" key="1">
    <source>
        <dbReference type="EMBL" id="MPR05115.1"/>
    </source>
</evidence>
<keyword evidence="2" id="KW-1185">Reference proteome</keyword>
<organism evidence="1 2">
    <name type="scientific">Pseudomonas kitaguniensis</name>
    <dbReference type="NCBI Taxonomy" id="2607908"/>
    <lineage>
        <taxon>Bacteria</taxon>
        <taxon>Pseudomonadati</taxon>
        <taxon>Pseudomonadota</taxon>
        <taxon>Gammaproteobacteria</taxon>
        <taxon>Pseudomonadales</taxon>
        <taxon>Pseudomonadaceae</taxon>
        <taxon>Pseudomonas</taxon>
    </lineage>
</organism>
<gene>
    <name evidence="1" type="ORF">F0169_25410</name>
</gene>
<name>A0A5N7KTI6_9PSED</name>
<dbReference type="Proteomes" id="UP000326112">
    <property type="component" value="Unassembled WGS sequence"/>
</dbReference>
<comment type="caution">
    <text evidence="1">The sequence shown here is derived from an EMBL/GenBank/DDBJ whole genome shotgun (WGS) entry which is preliminary data.</text>
</comment>